<dbReference type="RefSeq" id="WP_105932879.1">
    <property type="nucleotide sequence ID" value="NZ_PVNP01000005.1"/>
</dbReference>
<evidence type="ECO:0000313" key="3">
    <source>
        <dbReference type="EMBL" id="PRO75484.1"/>
    </source>
</evidence>
<evidence type="ECO:0000313" key="4">
    <source>
        <dbReference type="Proteomes" id="UP000238949"/>
    </source>
</evidence>
<comment type="caution">
    <text evidence="3">The sequence shown here is derived from an EMBL/GenBank/DDBJ whole genome shotgun (WGS) entry which is preliminary data.</text>
</comment>
<protein>
    <submittedName>
        <fullName evidence="3">Tryptophan halogenase</fullName>
    </submittedName>
</protein>
<evidence type="ECO:0000256" key="2">
    <source>
        <dbReference type="PIRSR" id="PIRSR011396-2"/>
    </source>
</evidence>
<keyword evidence="2" id="KW-0274">FAD</keyword>
<dbReference type="PANTHER" id="PTHR43747">
    <property type="entry name" value="FAD-BINDING PROTEIN"/>
    <property type="match status" value="1"/>
</dbReference>
<feature type="binding site" evidence="2">
    <location>
        <position position="342"/>
    </location>
    <ligand>
        <name>L-tryptophan</name>
        <dbReference type="ChEBI" id="CHEBI:57912"/>
    </ligand>
</feature>
<dbReference type="InterPro" id="IPR036188">
    <property type="entry name" value="FAD/NAD-bd_sf"/>
</dbReference>
<feature type="binding site" evidence="2">
    <location>
        <position position="333"/>
    </location>
    <ligand>
        <name>FAD</name>
        <dbReference type="ChEBI" id="CHEBI:57692"/>
    </ligand>
</feature>
<dbReference type="GO" id="GO:0000166">
    <property type="term" value="F:nucleotide binding"/>
    <property type="evidence" value="ECO:0007669"/>
    <property type="project" value="UniProtKB-KW"/>
</dbReference>
<dbReference type="AlphaFoldDB" id="A0A2S9VGD0"/>
<feature type="binding site" evidence="2">
    <location>
        <position position="186"/>
    </location>
    <ligand>
        <name>FAD</name>
        <dbReference type="ChEBI" id="CHEBI:57692"/>
    </ligand>
</feature>
<dbReference type="PIRSF" id="PIRSF011396">
    <property type="entry name" value="Trp_halogenase"/>
    <property type="match status" value="1"/>
</dbReference>
<dbReference type="Proteomes" id="UP000238949">
    <property type="component" value="Unassembled WGS sequence"/>
</dbReference>
<keyword evidence="2" id="KW-0547">Nucleotide-binding</keyword>
<proteinExistence type="predicted"/>
<dbReference type="SUPFAM" id="SSF51905">
    <property type="entry name" value="FAD/NAD(P)-binding domain"/>
    <property type="match status" value="1"/>
</dbReference>
<gene>
    <name evidence="3" type="ORF">C6Y40_00825</name>
</gene>
<dbReference type="EMBL" id="PVNP01000005">
    <property type="protein sequence ID" value="PRO75484.1"/>
    <property type="molecule type" value="Genomic_DNA"/>
</dbReference>
<feature type="binding site" evidence="2">
    <location>
        <begin position="13"/>
        <end position="16"/>
    </location>
    <ligand>
        <name>FAD</name>
        <dbReference type="ChEBI" id="CHEBI:57692"/>
    </ligand>
</feature>
<dbReference type="OrthoDB" id="7178350at2"/>
<dbReference type="Gene3D" id="3.50.50.60">
    <property type="entry name" value="FAD/NAD(P)-binding domain"/>
    <property type="match status" value="1"/>
</dbReference>
<keyword evidence="2" id="KW-0285">Flavoprotein</keyword>
<sequence>MQTQLKKIIILGGGSAGWMTAAALGKILSKHPCDIQVIESEEIGTVGVGEATIPQIQLFNDLIGLDEDTFLKRTQGTFKLGIQFQNWRKPGHSYYHAFGEVGKNMEGVHFYQYWLKMRQQGKAAPLDEYTLSSLACNEKRYMRPFEAGNSPLSNIAYAFHFDAGLYAKFLREVAESHGVQRTEGKVTEVRQHPDGSIQSLILENGNEHDADFFIDCSGFRALLIEQTLKTGYEDWRHWLPCDRAVTAPSSLTETPWPFTRAAAQQAGWQWRIPLQHRVGNGHVYCSEFMTDEEAENTLRLNIEGDLLADPRQIRFVTGKRNKFWHKNCLAVGLSGGFMEPLESTSLHLVQVAISKFFSYFPFQQPCQSDIDQYNAEMDFEFTRIRDFLILHYHVTEREDTEFWRYCKHMPIPDTLQEKIDHFKANGRISRFNNELFNDLSWFEVMYGQGLRPEGYHALADIFPEEELARRLEGIQRVVRKSVDYMPGHAEFIAKTCAANRD</sequence>
<dbReference type="GO" id="GO:0004497">
    <property type="term" value="F:monooxygenase activity"/>
    <property type="evidence" value="ECO:0007669"/>
    <property type="project" value="InterPro"/>
</dbReference>
<organism evidence="3 4">
    <name type="scientific">Alteromonas alba</name>
    <dbReference type="NCBI Taxonomy" id="2079529"/>
    <lineage>
        <taxon>Bacteria</taxon>
        <taxon>Pseudomonadati</taxon>
        <taxon>Pseudomonadota</taxon>
        <taxon>Gammaproteobacteria</taxon>
        <taxon>Alteromonadales</taxon>
        <taxon>Alteromonadaceae</taxon>
        <taxon>Alteromonas/Salinimonas group</taxon>
        <taxon>Alteromonas</taxon>
    </lineage>
</organism>
<dbReference type="InterPro" id="IPR033856">
    <property type="entry name" value="Trp_halogen"/>
</dbReference>
<dbReference type="InterPro" id="IPR050816">
    <property type="entry name" value="Flavin-dep_Halogenase_NPB"/>
</dbReference>
<feature type="active site" evidence="1">
    <location>
        <position position="79"/>
    </location>
</feature>
<dbReference type="Pfam" id="PF04820">
    <property type="entry name" value="Trp_halogenase"/>
    <property type="match status" value="1"/>
</dbReference>
<evidence type="ECO:0000256" key="1">
    <source>
        <dbReference type="PIRSR" id="PIRSR011396-1"/>
    </source>
</evidence>
<accession>A0A2S9VGD0</accession>
<reference evidence="4" key="1">
    <citation type="journal article" date="2020" name="Int. J. Syst. Evol. Microbiol.">
        <title>Alteromonas alba sp. nov., a marine bacterium isolated from the seawater of the West Pacific Ocean.</title>
        <authorList>
            <person name="Sun C."/>
            <person name="Wu Y.-H."/>
            <person name="Xamxidin M."/>
            <person name="Cheng H."/>
            <person name="Xu X.-W."/>
        </authorList>
    </citation>
    <scope>NUCLEOTIDE SEQUENCE [LARGE SCALE GENOMIC DNA]</scope>
    <source>
        <strain evidence="4">190</strain>
    </source>
</reference>
<name>A0A2S9VGD0_9ALTE</name>
<dbReference type="PANTHER" id="PTHR43747:SF4">
    <property type="entry name" value="FLAVIN-DEPENDENT TRYPTOPHAN HALOGENASE"/>
    <property type="match status" value="1"/>
</dbReference>
<keyword evidence="4" id="KW-1185">Reference proteome</keyword>
<dbReference type="InterPro" id="IPR006905">
    <property type="entry name" value="Flavin_halogenase"/>
</dbReference>
<feature type="binding site" evidence="2">
    <location>
        <position position="79"/>
    </location>
    <ligand>
        <name>7-chloro-L-tryptophan</name>
        <dbReference type="ChEBI" id="CHEBI:58713"/>
    </ligand>
</feature>